<keyword evidence="2" id="KW-1185">Reference proteome</keyword>
<reference evidence="2" key="1">
    <citation type="journal article" date="2019" name="Int. J. Syst. Evol. Microbiol.">
        <title>The Global Catalogue of Microorganisms (GCM) 10K type strain sequencing project: providing services to taxonomists for standard genome sequencing and annotation.</title>
        <authorList>
            <consortium name="The Broad Institute Genomics Platform"/>
            <consortium name="The Broad Institute Genome Sequencing Center for Infectious Disease"/>
            <person name="Wu L."/>
            <person name="Ma J."/>
        </authorList>
    </citation>
    <scope>NUCLEOTIDE SEQUENCE [LARGE SCALE GENOMIC DNA]</scope>
    <source>
        <strain evidence="2">JCM 17705</strain>
    </source>
</reference>
<proteinExistence type="predicted"/>
<dbReference type="EMBL" id="BAABFT010000003">
    <property type="protein sequence ID" value="GAA4318891.1"/>
    <property type="molecule type" value="Genomic_DNA"/>
</dbReference>
<evidence type="ECO:0008006" key="3">
    <source>
        <dbReference type="Google" id="ProtNLM"/>
    </source>
</evidence>
<comment type="caution">
    <text evidence="1">The sequence shown here is derived from an EMBL/GenBank/DDBJ whole genome shotgun (WGS) entry which is preliminary data.</text>
</comment>
<evidence type="ECO:0000313" key="1">
    <source>
        <dbReference type="EMBL" id="GAA4318891.1"/>
    </source>
</evidence>
<accession>A0ABP8G7C2</accession>
<sequence length="102" mass="11540">MRHGFVAVVALFLMYGCRKDSHISDLKTDAIILDLGNPAADGCGWVIRVGNIDYKPENLESKWERDSLKVRINYDMMKGSYSCGIAANIGFSYIHLNDIRER</sequence>
<organism evidence="1 2">
    <name type="scientific">Mucilaginibacter gynuensis</name>
    <dbReference type="NCBI Taxonomy" id="1302236"/>
    <lineage>
        <taxon>Bacteria</taxon>
        <taxon>Pseudomonadati</taxon>
        <taxon>Bacteroidota</taxon>
        <taxon>Sphingobacteriia</taxon>
        <taxon>Sphingobacteriales</taxon>
        <taxon>Sphingobacteriaceae</taxon>
        <taxon>Mucilaginibacter</taxon>
    </lineage>
</organism>
<protein>
    <recommendedName>
        <fullName evidence="3">Lipoprotein</fullName>
    </recommendedName>
</protein>
<dbReference type="PROSITE" id="PS51257">
    <property type="entry name" value="PROKAR_LIPOPROTEIN"/>
    <property type="match status" value="1"/>
</dbReference>
<name>A0ABP8G7C2_9SPHI</name>
<evidence type="ECO:0000313" key="2">
    <source>
        <dbReference type="Proteomes" id="UP001500582"/>
    </source>
</evidence>
<gene>
    <name evidence="1" type="ORF">GCM10023149_17220</name>
</gene>
<dbReference type="Proteomes" id="UP001500582">
    <property type="component" value="Unassembled WGS sequence"/>
</dbReference>